<evidence type="ECO:0000313" key="2">
    <source>
        <dbReference type="Proteomes" id="UP001165283"/>
    </source>
</evidence>
<dbReference type="PANTHER" id="PTHR36932">
    <property type="entry name" value="CAPSULAR POLYSACCHARIDE BIOSYNTHESIS PROTEIN"/>
    <property type="match status" value="1"/>
</dbReference>
<dbReference type="RefSeq" id="WP_252446543.1">
    <property type="nucleotide sequence ID" value="NZ_JAGSOV010000102.1"/>
</dbReference>
<dbReference type="SUPFAM" id="SSF56801">
    <property type="entry name" value="Acetyl-CoA synthetase-like"/>
    <property type="match status" value="1"/>
</dbReference>
<organism evidence="1 2">
    <name type="scientific">Pseudonocardia humida</name>
    <dbReference type="NCBI Taxonomy" id="2800819"/>
    <lineage>
        <taxon>Bacteria</taxon>
        <taxon>Bacillati</taxon>
        <taxon>Actinomycetota</taxon>
        <taxon>Actinomycetes</taxon>
        <taxon>Pseudonocardiales</taxon>
        <taxon>Pseudonocardiaceae</taxon>
        <taxon>Pseudonocardia</taxon>
    </lineage>
</organism>
<dbReference type="EMBL" id="JAGSOV010000102">
    <property type="protein sequence ID" value="MCO1661011.1"/>
    <property type="molecule type" value="Genomic_DNA"/>
</dbReference>
<protein>
    <submittedName>
        <fullName evidence="1">Phenylacetate--CoA ligase family protein</fullName>
    </submittedName>
</protein>
<proteinExistence type="predicted"/>
<dbReference type="InterPro" id="IPR042099">
    <property type="entry name" value="ANL_N_sf"/>
</dbReference>
<name>A0ABT1ADN6_9PSEU</name>
<sequence>MAEPPRGRAPKTPGNGSLWWLLRDLRRARRGGPSAVAARQRARLADLVAAARAGSPFYRELYRDLPDGVDDPRALPVTDKIALMARFDDWSTDRAVTLAGVRAFVERSDTIGTPFLGRHFIVTTSGTSGVRGVFVQDERMVRVLTAITVGRSTGQFLRGPRDYARLLRNGGRTAALWATDGHYAGYATARRLLAERPARRRSIRIVSVHRPLDEIVAELQRFRPAIVNGYASAVAMVAAEQAAGRLRIDPVLVVTAAEGLPPQAHRRIADAFGAKVRDQYGCSEFMGLATGCAHGWLHVNADWAILEPVDADGAPTPLGEPSHTVLLTNLANRVQPIIRYDLGDSVTQRPDPCSCGNPLPAVRVRGRTADVLTFGPPEHPVRIPPLALGTAVDRLPGVRRFQLVRPDPTTLLVRLDVEPGADPGRVRADVRAGLAGVLTAHGVPGVALVDDEQPPQLTPGGKLRAVYAAG</sequence>
<keyword evidence="2" id="KW-1185">Reference proteome</keyword>
<dbReference type="GO" id="GO:0016874">
    <property type="term" value="F:ligase activity"/>
    <property type="evidence" value="ECO:0007669"/>
    <property type="project" value="UniProtKB-KW"/>
</dbReference>
<keyword evidence="1" id="KW-0436">Ligase</keyword>
<gene>
    <name evidence="1" type="ORF">KDL28_38790</name>
</gene>
<dbReference type="Proteomes" id="UP001165283">
    <property type="component" value="Unassembled WGS sequence"/>
</dbReference>
<comment type="caution">
    <text evidence="1">The sequence shown here is derived from an EMBL/GenBank/DDBJ whole genome shotgun (WGS) entry which is preliminary data.</text>
</comment>
<dbReference type="Gene3D" id="3.40.50.12780">
    <property type="entry name" value="N-terminal domain of ligase-like"/>
    <property type="match status" value="1"/>
</dbReference>
<reference evidence="1" key="1">
    <citation type="submission" date="2021-04" db="EMBL/GenBank/DDBJ databases">
        <title>Pseudonocardia sp. nov., isolated from sandy soil of mangrove forest.</title>
        <authorList>
            <person name="Zan Z."/>
            <person name="Huang R."/>
            <person name="Liu W."/>
        </authorList>
    </citation>
    <scope>NUCLEOTIDE SEQUENCE</scope>
    <source>
        <strain evidence="1">S2-4</strain>
    </source>
</reference>
<evidence type="ECO:0000313" key="1">
    <source>
        <dbReference type="EMBL" id="MCO1661011.1"/>
    </source>
</evidence>
<dbReference type="PANTHER" id="PTHR36932:SF1">
    <property type="entry name" value="CAPSULAR POLYSACCHARIDE BIOSYNTHESIS PROTEIN"/>
    <property type="match status" value="1"/>
</dbReference>
<accession>A0ABT1ADN6</accession>
<dbReference type="InterPro" id="IPR053158">
    <property type="entry name" value="CapK_Type1_Caps_Biosynth"/>
</dbReference>